<dbReference type="EMBL" id="CADCTO010000661">
    <property type="protein sequence ID" value="CAA9295266.1"/>
    <property type="molecule type" value="Genomic_DNA"/>
</dbReference>
<evidence type="ECO:0000313" key="2">
    <source>
        <dbReference type="EMBL" id="CAA9295266.1"/>
    </source>
</evidence>
<sequence length="63" mass="6290">MIVRAARTSSIAIDIAAPAGRARQVTSSGTERRQTPPPVDAPGTRPPVATAVLDGDGARAGGP</sequence>
<feature type="region of interest" description="Disordered" evidence="1">
    <location>
        <begin position="19"/>
        <end position="63"/>
    </location>
</feature>
<dbReference type="AlphaFoldDB" id="A0A6J4K3W7"/>
<name>A0A6J4K3W7_9BACT</name>
<reference evidence="2" key="1">
    <citation type="submission" date="2020-02" db="EMBL/GenBank/DDBJ databases">
        <authorList>
            <person name="Meier V. D."/>
        </authorList>
    </citation>
    <scope>NUCLEOTIDE SEQUENCE</scope>
    <source>
        <strain evidence="2">AVDCRST_MAG63</strain>
    </source>
</reference>
<accession>A0A6J4K3W7</accession>
<organism evidence="2">
    <name type="scientific">uncultured Armatimonadetes bacterium</name>
    <dbReference type="NCBI Taxonomy" id="157466"/>
    <lineage>
        <taxon>Bacteria</taxon>
        <taxon>Bacillati</taxon>
        <taxon>Armatimonadota</taxon>
        <taxon>environmental samples</taxon>
    </lineage>
</organism>
<gene>
    <name evidence="2" type="ORF">AVDCRST_MAG63-4715</name>
</gene>
<proteinExistence type="predicted"/>
<protein>
    <submittedName>
        <fullName evidence="2">Uncharacterized protein</fullName>
    </submittedName>
</protein>
<evidence type="ECO:0000256" key="1">
    <source>
        <dbReference type="SAM" id="MobiDB-lite"/>
    </source>
</evidence>